<dbReference type="SMART" id="SM00343">
    <property type="entry name" value="ZnF_C2HC"/>
    <property type="match status" value="1"/>
</dbReference>
<evidence type="ECO:0000256" key="1">
    <source>
        <dbReference type="PROSITE-ProRule" id="PRU00047"/>
    </source>
</evidence>
<feature type="region of interest" description="Disordered" evidence="3">
    <location>
        <begin position="224"/>
        <end position="283"/>
    </location>
</feature>
<proteinExistence type="predicted"/>
<dbReference type="Gene3D" id="4.10.60.10">
    <property type="entry name" value="Zinc finger, CCHC-type"/>
    <property type="match status" value="1"/>
</dbReference>
<reference evidence="5" key="1">
    <citation type="journal article" date="2023" name="Mol. Phylogenet. Evol.">
        <title>Genome-scale phylogeny and comparative genomics of the fungal order Sordariales.</title>
        <authorList>
            <person name="Hensen N."/>
            <person name="Bonometti L."/>
            <person name="Westerberg I."/>
            <person name="Brannstrom I.O."/>
            <person name="Guillou S."/>
            <person name="Cros-Aarteil S."/>
            <person name="Calhoun S."/>
            <person name="Haridas S."/>
            <person name="Kuo A."/>
            <person name="Mondo S."/>
            <person name="Pangilinan J."/>
            <person name="Riley R."/>
            <person name="LaButti K."/>
            <person name="Andreopoulos B."/>
            <person name="Lipzen A."/>
            <person name="Chen C."/>
            <person name="Yan M."/>
            <person name="Daum C."/>
            <person name="Ng V."/>
            <person name="Clum A."/>
            <person name="Steindorff A."/>
            <person name="Ohm R.A."/>
            <person name="Martin F."/>
            <person name="Silar P."/>
            <person name="Natvig D.O."/>
            <person name="Lalanne C."/>
            <person name="Gautier V."/>
            <person name="Ament-Velasquez S.L."/>
            <person name="Kruys A."/>
            <person name="Hutchinson M.I."/>
            <person name="Powell A.J."/>
            <person name="Barry K."/>
            <person name="Miller A.N."/>
            <person name="Grigoriev I.V."/>
            <person name="Debuchy R."/>
            <person name="Gladieux P."/>
            <person name="Hiltunen Thoren M."/>
            <person name="Johannesson H."/>
        </authorList>
    </citation>
    <scope>NUCLEOTIDE SEQUENCE</scope>
    <source>
        <strain evidence="5">CBS 990.96</strain>
    </source>
</reference>
<dbReference type="AlphaFoldDB" id="A0AAN7GNK7"/>
<feature type="domain" description="CCHC-type" evidence="4">
    <location>
        <begin position="286"/>
        <end position="302"/>
    </location>
</feature>
<dbReference type="GO" id="GO:0008270">
    <property type="term" value="F:zinc ion binding"/>
    <property type="evidence" value="ECO:0007669"/>
    <property type="project" value="UniProtKB-KW"/>
</dbReference>
<dbReference type="InterPro" id="IPR001878">
    <property type="entry name" value="Znf_CCHC"/>
</dbReference>
<keyword evidence="1" id="KW-0863">Zinc-finger</keyword>
<evidence type="ECO:0000313" key="5">
    <source>
        <dbReference type="EMBL" id="KAK4223172.1"/>
    </source>
</evidence>
<comment type="caution">
    <text evidence="5">The sequence shown here is derived from an EMBL/GenBank/DDBJ whole genome shotgun (WGS) entry which is preliminary data.</text>
</comment>
<dbReference type="Proteomes" id="UP001301958">
    <property type="component" value="Unassembled WGS sequence"/>
</dbReference>
<keyword evidence="2" id="KW-0175">Coiled coil</keyword>
<reference evidence="5" key="2">
    <citation type="submission" date="2023-05" db="EMBL/GenBank/DDBJ databases">
        <authorList>
            <consortium name="Lawrence Berkeley National Laboratory"/>
            <person name="Steindorff A."/>
            <person name="Hensen N."/>
            <person name="Bonometti L."/>
            <person name="Westerberg I."/>
            <person name="Brannstrom I.O."/>
            <person name="Guillou S."/>
            <person name="Cros-Aarteil S."/>
            <person name="Calhoun S."/>
            <person name="Haridas S."/>
            <person name="Kuo A."/>
            <person name="Mondo S."/>
            <person name="Pangilinan J."/>
            <person name="Riley R."/>
            <person name="Labutti K."/>
            <person name="Andreopoulos B."/>
            <person name="Lipzen A."/>
            <person name="Chen C."/>
            <person name="Yanf M."/>
            <person name="Daum C."/>
            <person name="Ng V."/>
            <person name="Clum A."/>
            <person name="Ohm R."/>
            <person name="Martin F."/>
            <person name="Silar P."/>
            <person name="Natvig D."/>
            <person name="Lalanne C."/>
            <person name="Gautier V."/>
            <person name="Ament-Velasquez S.L."/>
            <person name="Kruys A."/>
            <person name="Hutchinson M.I."/>
            <person name="Powell A.J."/>
            <person name="Barry K."/>
            <person name="Miller A.N."/>
            <person name="Grigoriev I.V."/>
            <person name="Debuchy R."/>
            <person name="Gladieux P."/>
            <person name="Thoren M.H."/>
            <person name="Johannesson H."/>
        </authorList>
    </citation>
    <scope>NUCLEOTIDE SEQUENCE</scope>
    <source>
        <strain evidence="5">CBS 990.96</strain>
    </source>
</reference>
<dbReference type="InterPro" id="IPR036875">
    <property type="entry name" value="Znf_CCHC_sf"/>
</dbReference>
<feature type="compositionally biased region" description="Basic and acidic residues" evidence="3">
    <location>
        <begin position="274"/>
        <end position="283"/>
    </location>
</feature>
<dbReference type="SUPFAM" id="SSF57756">
    <property type="entry name" value="Retrovirus zinc finger-like domains"/>
    <property type="match status" value="1"/>
</dbReference>
<evidence type="ECO:0000313" key="6">
    <source>
        <dbReference type="Proteomes" id="UP001301958"/>
    </source>
</evidence>
<feature type="coiled-coil region" evidence="2">
    <location>
        <begin position="121"/>
        <end position="148"/>
    </location>
</feature>
<gene>
    <name evidence="5" type="ORF">QBC38DRAFT_517578</name>
</gene>
<dbReference type="Pfam" id="PF00098">
    <property type="entry name" value="zf-CCHC"/>
    <property type="match status" value="1"/>
</dbReference>
<protein>
    <recommendedName>
        <fullName evidence="4">CCHC-type domain-containing protein</fullName>
    </recommendedName>
</protein>
<organism evidence="5 6">
    <name type="scientific">Podospora fimiseda</name>
    <dbReference type="NCBI Taxonomy" id="252190"/>
    <lineage>
        <taxon>Eukaryota</taxon>
        <taxon>Fungi</taxon>
        <taxon>Dikarya</taxon>
        <taxon>Ascomycota</taxon>
        <taxon>Pezizomycotina</taxon>
        <taxon>Sordariomycetes</taxon>
        <taxon>Sordariomycetidae</taxon>
        <taxon>Sordariales</taxon>
        <taxon>Podosporaceae</taxon>
        <taxon>Podospora</taxon>
    </lineage>
</organism>
<evidence type="ECO:0000256" key="3">
    <source>
        <dbReference type="SAM" id="MobiDB-lite"/>
    </source>
</evidence>
<feature type="compositionally biased region" description="Polar residues" evidence="3">
    <location>
        <begin position="226"/>
        <end position="235"/>
    </location>
</feature>
<dbReference type="EMBL" id="MU865436">
    <property type="protein sequence ID" value="KAK4223172.1"/>
    <property type="molecule type" value="Genomic_DNA"/>
</dbReference>
<keyword evidence="1" id="KW-0479">Metal-binding</keyword>
<name>A0AAN7GNK7_9PEZI</name>
<dbReference type="GO" id="GO:0003676">
    <property type="term" value="F:nucleic acid binding"/>
    <property type="evidence" value="ECO:0007669"/>
    <property type="project" value="InterPro"/>
</dbReference>
<accession>A0AAN7GNK7</accession>
<keyword evidence="1" id="KW-0862">Zinc</keyword>
<evidence type="ECO:0000259" key="4">
    <source>
        <dbReference type="PROSITE" id="PS50158"/>
    </source>
</evidence>
<evidence type="ECO:0000256" key="2">
    <source>
        <dbReference type="SAM" id="Coils"/>
    </source>
</evidence>
<dbReference type="PROSITE" id="PS50158">
    <property type="entry name" value="ZF_CCHC"/>
    <property type="match status" value="1"/>
</dbReference>
<keyword evidence="6" id="KW-1185">Reference proteome</keyword>
<sequence>MYVLNPLSETLATTFDYPVIHLWRTALHYVSTSGAGVVTRCLRQSRSNVVLRHNSPLPPWQLRPTPLPATTTAPATMMSLDDVPGTAQLAGNDRDDSDEEDYDFEDVVTKVDAVVKKLADMEKIIGEKNDLKEEIKCLQTTLRGTTRDNTPKIAAKVGKSAVFTGSKQELPSWLSHIRTSLRLYGINDPESQLLYATSFLRGDPKQWFGGILGNYVDYAEDEQEIPTRNSSTTDWRSFKEKSRRCMASPTRRRRPRTGSNDSRRPLQPRRPQRKYGDKPKDKSKVKCFNCDKMGHFARECRSPEFKPVPEAKTVQFADTDRVVRMIQCEDDDTLHRLMINATMENLVPDAQPGTIPEHLVDVMDYASTPPQAL</sequence>